<keyword evidence="3" id="KW-0804">Transcription</keyword>
<sequence>MAVYRETTTSRDAETVAPDPPRLAWRKQMRQRVLAAARDLTCDSGWDQVSLSAVAAAAEVSRPSVYKEFGNRAGLGRALVDRETQVFLGGVAEVLHPGLPDTGAALENAVHYVLTEAHRNPLVRAVVLAAREGSDSLLPYLTARADPVFGAAQDLLRAWLTERFPDQDGLLVEVAADVAVRMTLSHLVLPGGDARATADRISLAVMKVLR</sequence>
<protein>
    <recommendedName>
        <fullName evidence="5">HTH tetR-type domain-containing protein</fullName>
    </recommendedName>
</protein>
<dbReference type="Pfam" id="PF18556">
    <property type="entry name" value="TetR_C_35"/>
    <property type="match status" value="1"/>
</dbReference>
<dbReference type="Pfam" id="PF00440">
    <property type="entry name" value="TetR_N"/>
    <property type="match status" value="1"/>
</dbReference>
<dbReference type="InterPro" id="IPR001647">
    <property type="entry name" value="HTH_TetR"/>
</dbReference>
<dbReference type="PANTHER" id="PTHR30055">
    <property type="entry name" value="HTH-TYPE TRANSCRIPTIONAL REGULATOR RUTR"/>
    <property type="match status" value="1"/>
</dbReference>
<dbReference type="Proteomes" id="UP001501455">
    <property type="component" value="Unassembled WGS sequence"/>
</dbReference>
<feature type="domain" description="HTH tetR-type" evidence="5">
    <location>
        <begin position="27"/>
        <end position="87"/>
    </location>
</feature>
<proteinExistence type="predicted"/>
<keyword evidence="2 4" id="KW-0238">DNA-binding</keyword>
<dbReference type="InterPro" id="IPR040611">
    <property type="entry name" value="AlkX_C"/>
</dbReference>
<evidence type="ECO:0000256" key="3">
    <source>
        <dbReference type="ARBA" id="ARBA00023163"/>
    </source>
</evidence>
<evidence type="ECO:0000256" key="1">
    <source>
        <dbReference type="ARBA" id="ARBA00023015"/>
    </source>
</evidence>
<dbReference type="InterPro" id="IPR050109">
    <property type="entry name" value="HTH-type_TetR-like_transc_reg"/>
</dbReference>
<name>A0ABP6UG23_9ACTN</name>
<evidence type="ECO:0000256" key="4">
    <source>
        <dbReference type="PROSITE-ProRule" id="PRU00335"/>
    </source>
</evidence>
<dbReference type="PANTHER" id="PTHR30055:SF234">
    <property type="entry name" value="HTH-TYPE TRANSCRIPTIONAL REGULATOR BETI"/>
    <property type="match status" value="1"/>
</dbReference>
<keyword evidence="7" id="KW-1185">Reference proteome</keyword>
<accession>A0ABP6UG23</accession>
<keyword evidence="1" id="KW-0805">Transcription regulation</keyword>
<evidence type="ECO:0000256" key="2">
    <source>
        <dbReference type="ARBA" id="ARBA00023125"/>
    </source>
</evidence>
<evidence type="ECO:0000313" key="7">
    <source>
        <dbReference type="Proteomes" id="UP001501455"/>
    </source>
</evidence>
<evidence type="ECO:0000313" key="6">
    <source>
        <dbReference type="EMBL" id="GAA3506620.1"/>
    </source>
</evidence>
<dbReference type="InterPro" id="IPR009057">
    <property type="entry name" value="Homeodomain-like_sf"/>
</dbReference>
<reference evidence="7" key="1">
    <citation type="journal article" date="2019" name="Int. J. Syst. Evol. Microbiol.">
        <title>The Global Catalogue of Microorganisms (GCM) 10K type strain sequencing project: providing services to taxonomists for standard genome sequencing and annotation.</title>
        <authorList>
            <consortium name="The Broad Institute Genomics Platform"/>
            <consortium name="The Broad Institute Genome Sequencing Center for Infectious Disease"/>
            <person name="Wu L."/>
            <person name="Ma J."/>
        </authorList>
    </citation>
    <scope>NUCLEOTIDE SEQUENCE [LARGE SCALE GENOMIC DNA]</scope>
    <source>
        <strain evidence="7">JCM 4816</strain>
    </source>
</reference>
<comment type="caution">
    <text evidence="6">The sequence shown here is derived from an EMBL/GenBank/DDBJ whole genome shotgun (WGS) entry which is preliminary data.</text>
</comment>
<dbReference type="EMBL" id="BAAAXF010000092">
    <property type="protein sequence ID" value="GAA3506620.1"/>
    <property type="molecule type" value="Genomic_DNA"/>
</dbReference>
<dbReference type="SUPFAM" id="SSF46689">
    <property type="entry name" value="Homeodomain-like"/>
    <property type="match status" value="1"/>
</dbReference>
<organism evidence="6 7">
    <name type="scientific">Streptomyces prasinosporus</name>
    <dbReference type="NCBI Taxonomy" id="68256"/>
    <lineage>
        <taxon>Bacteria</taxon>
        <taxon>Bacillati</taxon>
        <taxon>Actinomycetota</taxon>
        <taxon>Actinomycetes</taxon>
        <taxon>Kitasatosporales</taxon>
        <taxon>Streptomycetaceae</taxon>
        <taxon>Streptomyces</taxon>
        <taxon>Streptomyces albogriseolus group</taxon>
    </lineage>
</organism>
<gene>
    <name evidence="6" type="ORF">GCM10019016_137350</name>
</gene>
<dbReference type="Gene3D" id="1.10.357.10">
    <property type="entry name" value="Tetracycline Repressor, domain 2"/>
    <property type="match status" value="1"/>
</dbReference>
<dbReference type="PROSITE" id="PS50977">
    <property type="entry name" value="HTH_TETR_2"/>
    <property type="match status" value="1"/>
</dbReference>
<feature type="DNA-binding region" description="H-T-H motif" evidence="4">
    <location>
        <begin position="50"/>
        <end position="69"/>
    </location>
</feature>
<dbReference type="RefSeq" id="WP_191883702.1">
    <property type="nucleotide sequence ID" value="NZ_BAAAXF010000092.1"/>
</dbReference>
<evidence type="ECO:0000259" key="5">
    <source>
        <dbReference type="PROSITE" id="PS50977"/>
    </source>
</evidence>